<dbReference type="AlphaFoldDB" id="A0AAV5UCU8"/>
<evidence type="ECO:0000313" key="3">
    <source>
        <dbReference type="Proteomes" id="UP001432027"/>
    </source>
</evidence>
<sequence>KKSTAPTLKGSFSLNAFRVEKIQVRISVIRVDKSNIIFRQRNSVEEIRDTGVSDESSFRDIE</sequence>
<dbReference type="EMBL" id="BTSX01000006">
    <property type="protein sequence ID" value="GMT03894.1"/>
    <property type="molecule type" value="Genomic_DNA"/>
</dbReference>
<accession>A0AAV5UCU8</accession>
<evidence type="ECO:0000313" key="2">
    <source>
        <dbReference type="EMBL" id="GMT03895.1"/>
    </source>
</evidence>
<keyword evidence="3" id="KW-1185">Reference proteome</keyword>
<organism evidence="1 3">
    <name type="scientific">Pristionchus entomophagus</name>
    <dbReference type="NCBI Taxonomy" id="358040"/>
    <lineage>
        <taxon>Eukaryota</taxon>
        <taxon>Metazoa</taxon>
        <taxon>Ecdysozoa</taxon>
        <taxon>Nematoda</taxon>
        <taxon>Chromadorea</taxon>
        <taxon>Rhabditida</taxon>
        <taxon>Rhabditina</taxon>
        <taxon>Diplogasteromorpha</taxon>
        <taxon>Diplogasteroidea</taxon>
        <taxon>Neodiplogasteridae</taxon>
        <taxon>Pristionchus</taxon>
    </lineage>
</organism>
<dbReference type="Proteomes" id="UP001432027">
    <property type="component" value="Unassembled WGS sequence"/>
</dbReference>
<feature type="non-terminal residue" evidence="1">
    <location>
        <position position="1"/>
    </location>
</feature>
<comment type="caution">
    <text evidence="1">The sequence shown here is derived from an EMBL/GenBank/DDBJ whole genome shotgun (WGS) entry which is preliminary data.</text>
</comment>
<protein>
    <submittedName>
        <fullName evidence="1">Uncharacterized protein</fullName>
    </submittedName>
</protein>
<proteinExistence type="predicted"/>
<dbReference type="EMBL" id="BTSX01000006">
    <property type="protein sequence ID" value="GMT03895.1"/>
    <property type="molecule type" value="Genomic_DNA"/>
</dbReference>
<evidence type="ECO:0000313" key="1">
    <source>
        <dbReference type="EMBL" id="GMT03894.1"/>
    </source>
</evidence>
<name>A0AAV5UCU8_9BILA</name>
<reference evidence="1" key="1">
    <citation type="submission" date="2023-10" db="EMBL/GenBank/DDBJ databases">
        <title>Genome assembly of Pristionchus species.</title>
        <authorList>
            <person name="Yoshida K."/>
            <person name="Sommer R.J."/>
        </authorList>
    </citation>
    <scope>NUCLEOTIDE SEQUENCE</scope>
    <source>
        <strain evidence="1">RS0144</strain>
    </source>
</reference>
<gene>
    <name evidence="1" type="ORF">PENTCL1PPCAC_26068</name>
    <name evidence="2" type="ORF">PENTCL1PPCAC_26069</name>
</gene>